<dbReference type="PANTHER" id="PTHR34407">
    <property type="entry name" value="EXPRESSED PROTEIN"/>
    <property type="match status" value="1"/>
</dbReference>
<evidence type="ECO:0000259" key="2">
    <source>
        <dbReference type="Pfam" id="PF00326"/>
    </source>
</evidence>
<feature type="domain" description="SGNH hydrolase-type esterase" evidence="3">
    <location>
        <begin position="340"/>
        <end position="509"/>
    </location>
</feature>
<feature type="chain" id="PRO_5011600754" evidence="1">
    <location>
        <begin position="22"/>
        <end position="685"/>
    </location>
</feature>
<dbReference type="InterPro" id="IPR001375">
    <property type="entry name" value="Peptidase_S9_cat"/>
</dbReference>
<sequence>MKRYSFALIISLVISCFISYADDCLPDRQAGKQLSMPTVDWEGAKSQWKGFDRYDFVFFPEEQKVGLPGRSADGGGLSARIVVPKVALPGNPWVWRARFPDWHTEMDSILLSEGFYIAYINTNNQYGSPAAVDSWNQFYEYLVNQHQLSRKVALEGVSRGGLFIYNWAKQNPEKVSCIYAEAPVCDFKSWPGRFGKGQGSAADWERLKQEYGFASDEEALNYANNPMDNLEQLALAKVPVMHMIGLKDEVVPPKENTFLLIDRYVKLGGPATIIPCTRGEQKLFGHHFPIETPELGAQFILQHTELPAKVLDATQYHRLRSGLKNSQIKFEREKKGRVAFLGGSITYNGGWRDSICNYLQTRFPDTDFEFIAAGIPSMGTTPAAFRLERDVLANGPVDLLFEEAAVNDASNGRSDEEQVRAMEGIVRHLKKSNPAIDLVIMHFVDPDKMETYRQGEVPKVIQNHEKVAAHYGISTINLAKEVTDRIDAGEFSWEEDFKNLHPSPFGQQVYYRSMKQLLDRAWSGFVAEDDKLTSYSMPDPIDSDNYGNGKLVAVEKKQEGKGWLFVPSWKPKDNKGTRANYVNVPMLVCEKPSGILKWNFEGNTVGIAVAAGPDAGTIEYRIDGGSWQQLDLFTRWSAHLHLPWYYTLATGLDDGKHVLRIRVSAEKNKQSTGNACRIRYFYCSD</sequence>
<dbReference type="Gene3D" id="3.40.50.1820">
    <property type="entry name" value="alpha/beta hydrolase"/>
    <property type="match status" value="1"/>
</dbReference>
<dbReference type="AlphaFoldDB" id="A0A1I2GI31"/>
<dbReference type="RefSeq" id="WP_093919442.1">
    <property type="nucleotide sequence ID" value="NZ_FONW01000003.1"/>
</dbReference>
<dbReference type="STRING" id="655355.SAMN05216283_1033"/>
<organism evidence="4 5">
    <name type="scientific">Sunxiuqinia elliptica</name>
    <dbReference type="NCBI Taxonomy" id="655355"/>
    <lineage>
        <taxon>Bacteria</taxon>
        <taxon>Pseudomonadati</taxon>
        <taxon>Bacteroidota</taxon>
        <taxon>Bacteroidia</taxon>
        <taxon>Marinilabiliales</taxon>
        <taxon>Prolixibacteraceae</taxon>
        <taxon>Sunxiuqinia</taxon>
    </lineage>
</organism>
<protein>
    <submittedName>
        <fullName evidence="4">Sialidase-1</fullName>
    </submittedName>
</protein>
<dbReference type="InterPro" id="IPR013830">
    <property type="entry name" value="SGNH_hydro"/>
</dbReference>
<dbReference type="GO" id="GO:0016788">
    <property type="term" value="F:hydrolase activity, acting on ester bonds"/>
    <property type="evidence" value="ECO:0007669"/>
    <property type="project" value="UniProtKB-ARBA"/>
</dbReference>
<dbReference type="InterPro" id="IPR029058">
    <property type="entry name" value="AB_hydrolase_fold"/>
</dbReference>
<dbReference type="Pfam" id="PF13472">
    <property type="entry name" value="Lipase_GDSL_2"/>
    <property type="match status" value="1"/>
</dbReference>
<dbReference type="EMBL" id="FONW01000003">
    <property type="protein sequence ID" value="SFF17524.1"/>
    <property type="molecule type" value="Genomic_DNA"/>
</dbReference>
<evidence type="ECO:0000256" key="1">
    <source>
        <dbReference type="SAM" id="SignalP"/>
    </source>
</evidence>
<dbReference type="PANTHER" id="PTHR34407:SF1">
    <property type="entry name" value="SGNH HYDROLASE-TYPE ESTERASE DOMAIN-CONTAINING PROTEIN"/>
    <property type="match status" value="1"/>
</dbReference>
<reference evidence="4 5" key="1">
    <citation type="submission" date="2016-10" db="EMBL/GenBank/DDBJ databases">
        <authorList>
            <person name="de Groot N.N."/>
        </authorList>
    </citation>
    <scope>NUCLEOTIDE SEQUENCE [LARGE SCALE GENOMIC DNA]</scope>
    <source>
        <strain evidence="4 5">CGMCC 1.9156</strain>
    </source>
</reference>
<dbReference type="SUPFAM" id="SSF53474">
    <property type="entry name" value="alpha/beta-Hydrolases"/>
    <property type="match status" value="1"/>
</dbReference>
<name>A0A1I2GI31_9BACT</name>
<accession>A0A1I2GI31</accession>
<dbReference type="InterPro" id="IPR036514">
    <property type="entry name" value="SGNH_hydro_sf"/>
</dbReference>
<dbReference type="Gene3D" id="3.40.50.1110">
    <property type="entry name" value="SGNH hydrolase"/>
    <property type="match status" value="1"/>
</dbReference>
<dbReference type="PROSITE" id="PS51257">
    <property type="entry name" value="PROKAR_LIPOPROTEIN"/>
    <property type="match status" value="1"/>
</dbReference>
<dbReference type="Proteomes" id="UP000198964">
    <property type="component" value="Unassembled WGS sequence"/>
</dbReference>
<dbReference type="GO" id="GO:0006508">
    <property type="term" value="P:proteolysis"/>
    <property type="evidence" value="ECO:0007669"/>
    <property type="project" value="InterPro"/>
</dbReference>
<feature type="domain" description="Peptidase S9 prolyl oligopeptidase catalytic" evidence="2">
    <location>
        <begin position="138"/>
        <end position="268"/>
    </location>
</feature>
<proteinExistence type="predicted"/>
<evidence type="ECO:0000313" key="5">
    <source>
        <dbReference type="Proteomes" id="UP000198964"/>
    </source>
</evidence>
<dbReference type="SUPFAM" id="SSF52266">
    <property type="entry name" value="SGNH hydrolase"/>
    <property type="match status" value="1"/>
</dbReference>
<keyword evidence="1" id="KW-0732">Signal</keyword>
<dbReference type="Pfam" id="PF00326">
    <property type="entry name" value="Peptidase_S9"/>
    <property type="match status" value="1"/>
</dbReference>
<dbReference type="GO" id="GO:0008236">
    <property type="term" value="F:serine-type peptidase activity"/>
    <property type="evidence" value="ECO:0007669"/>
    <property type="project" value="InterPro"/>
</dbReference>
<evidence type="ECO:0000259" key="3">
    <source>
        <dbReference type="Pfam" id="PF13472"/>
    </source>
</evidence>
<dbReference type="Gene3D" id="2.60.120.260">
    <property type="entry name" value="Galactose-binding domain-like"/>
    <property type="match status" value="1"/>
</dbReference>
<feature type="signal peptide" evidence="1">
    <location>
        <begin position="1"/>
        <end position="21"/>
    </location>
</feature>
<evidence type="ECO:0000313" key="4">
    <source>
        <dbReference type="EMBL" id="SFF17524.1"/>
    </source>
</evidence>
<keyword evidence="5" id="KW-1185">Reference proteome</keyword>
<gene>
    <name evidence="4" type="ORF">SAMN05216283_1033</name>
</gene>